<dbReference type="Pfam" id="PF00561">
    <property type="entry name" value="Abhydrolase_1"/>
    <property type="match status" value="1"/>
</dbReference>
<dbReference type="GO" id="GO:0016787">
    <property type="term" value="F:hydrolase activity"/>
    <property type="evidence" value="ECO:0007669"/>
    <property type="project" value="UniProtKB-KW"/>
</dbReference>
<dbReference type="EMBL" id="BAVZ01000006">
    <property type="protein sequence ID" value="GAF08349.1"/>
    <property type="molecule type" value="Genomic_DNA"/>
</dbReference>
<keyword evidence="3" id="KW-0378">Hydrolase</keyword>
<gene>
    <name evidence="3" type="ORF">JCM16418_2419</name>
</gene>
<protein>
    <submittedName>
        <fullName evidence="3">Hydrolase</fullName>
    </submittedName>
</protein>
<dbReference type="Gene3D" id="3.40.50.1820">
    <property type="entry name" value="alpha/beta hydrolase"/>
    <property type="match status" value="1"/>
</dbReference>
<dbReference type="InterPro" id="IPR000073">
    <property type="entry name" value="AB_hydrolase_1"/>
</dbReference>
<evidence type="ECO:0000313" key="3">
    <source>
        <dbReference type="EMBL" id="GAF08349.1"/>
    </source>
</evidence>
<dbReference type="Proteomes" id="UP000019364">
    <property type="component" value="Unassembled WGS sequence"/>
</dbReference>
<accession>W7Z1S3</accession>
<name>W7Z1S3_9BACL</name>
<dbReference type="STRING" id="1236976.JCM16418_2419"/>
<evidence type="ECO:0000313" key="4">
    <source>
        <dbReference type="Proteomes" id="UP000019364"/>
    </source>
</evidence>
<proteinExistence type="inferred from homology"/>
<evidence type="ECO:0000259" key="2">
    <source>
        <dbReference type="Pfam" id="PF00561"/>
    </source>
</evidence>
<comment type="similarity">
    <text evidence="1">Belongs to the AB hydrolase superfamily.</text>
</comment>
<dbReference type="PRINTS" id="PR00111">
    <property type="entry name" value="ABHYDROLASE"/>
</dbReference>
<dbReference type="SUPFAM" id="SSF53474">
    <property type="entry name" value="alpha/beta-Hydrolases"/>
    <property type="match status" value="1"/>
</dbReference>
<comment type="caution">
    <text evidence="3">The sequence shown here is derived from an EMBL/GenBank/DDBJ whole genome shotgun (WGS) entry which is preliminary data.</text>
</comment>
<feature type="domain" description="AB hydrolase-1" evidence="2">
    <location>
        <begin position="20"/>
        <end position="237"/>
    </location>
</feature>
<evidence type="ECO:0000256" key="1">
    <source>
        <dbReference type="ARBA" id="ARBA00008645"/>
    </source>
</evidence>
<dbReference type="eggNOG" id="COG0596">
    <property type="taxonomic scope" value="Bacteria"/>
</dbReference>
<dbReference type="AlphaFoldDB" id="W7Z1S3"/>
<dbReference type="PANTHER" id="PTHR43039">
    <property type="entry name" value="ESTERASE-RELATED"/>
    <property type="match status" value="1"/>
</dbReference>
<reference evidence="3 4" key="1">
    <citation type="journal article" date="2014" name="Genome Announc.">
        <title>Draft Genome Sequence of Paenibacillus pini JCM 16418T, Isolated from the Rhizosphere of Pine Tree.</title>
        <authorList>
            <person name="Yuki M."/>
            <person name="Oshima K."/>
            <person name="Suda W."/>
            <person name="Oshida Y."/>
            <person name="Kitamura K."/>
            <person name="Iida Y."/>
            <person name="Hattori M."/>
            <person name="Ohkuma M."/>
        </authorList>
    </citation>
    <scope>NUCLEOTIDE SEQUENCE [LARGE SCALE GENOMIC DNA]</scope>
    <source>
        <strain evidence="3 4">JCM 16418</strain>
    </source>
</reference>
<sequence>MIDIIARNNVNVIGEGDRIIMLAHGFGCDQSMWQYITPSFVNKYRIVLFDYVGSGKSDLSAYTTEKYSTFGGYVQDVLDIIESLELTNVIFIGHSVSSMIGMLASIERPDYFDRLIMIGPSPRYLNEGKDYVGGFEKSDITELLDMMEMNFAGWASFLAPLAMNNPELPMLSKELERSFISADPVIAREFAEVTFLSDHRSFLSKATIPTLIMQCSDDSIVPIEVGDYLHTHLKNSTLRLMEQRVITLILAIQKKRFV</sequence>
<dbReference type="InterPro" id="IPR029058">
    <property type="entry name" value="AB_hydrolase_fold"/>
</dbReference>
<keyword evidence="4" id="KW-1185">Reference proteome</keyword>
<organism evidence="3 4">
    <name type="scientific">Paenibacillus pini JCM 16418</name>
    <dbReference type="NCBI Taxonomy" id="1236976"/>
    <lineage>
        <taxon>Bacteria</taxon>
        <taxon>Bacillati</taxon>
        <taxon>Bacillota</taxon>
        <taxon>Bacilli</taxon>
        <taxon>Bacillales</taxon>
        <taxon>Paenibacillaceae</taxon>
        <taxon>Paenibacillus</taxon>
    </lineage>
</organism>